<accession>A0ABQ6AKF1</accession>
<protein>
    <submittedName>
        <fullName evidence="1">Uncharacterized protein</fullName>
    </submittedName>
</protein>
<comment type="caution">
    <text evidence="1">The sequence shown here is derived from an EMBL/GenBank/DDBJ whole genome shotgun (WGS) entry which is preliminary data.</text>
</comment>
<name>A0ABQ6AKF1_9GAMM</name>
<evidence type="ECO:0000313" key="2">
    <source>
        <dbReference type="Proteomes" id="UP001156660"/>
    </source>
</evidence>
<dbReference type="Proteomes" id="UP001156660">
    <property type="component" value="Unassembled WGS sequence"/>
</dbReference>
<dbReference type="EMBL" id="BSOU01000010">
    <property type="protein sequence ID" value="GLR76397.1"/>
    <property type="molecule type" value="Genomic_DNA"/>
</dbReference>
<evidence type="ECO:0000313" key="1">
    <source>
        <dbReference type="EMBL" id="GLR76397.1"/>
    </source>
</evidence>
<proteinExistence type="predicted"/>
<keyword evidence="2" id="KW-1185">Reference proteome</keyword>
<sequence>MTIEISDKVMMILCSYFFNLYMNNIQRENIEAARTPRDCINITHRSKDKNKKQLVMVM</sequence>
<reference evidence="2" key="1">
    <citation type="journal article" date="2019" name="Int. J. Syst. Evol. Microbiol.">
        <title>The Global Catalogue of Microorganisms (GCM) 10K type strain sequencing project: providing services to taxonomists for standard genome sequencing and annotation.</title>
        <authorList>
            <consortium name="The Broad Institute Genomics Platform"/>
            <consortium name="The Broad Institute Genome Sequencing Center for Infectious Disease"/>
            <person name="Wu L."/>
            <person name="Ma J."/>
        </authorList>
    </citation>
    <scope>NUCLEOTIDE SEQUENCE [LARGE SCALE GENOMIC DNA]</scope>
    <source>
        <strain evidence="2">NBRC 105001</strain>
    </source>
</reference>
<gene>
    <name evidence="1" type="ORF">GCM10007855_32720</name>
</gene>
<organism evidence="1 2">
    <name type="scientific">Aliivibrio sifiae</name>
    <dbReference type="NCBI Taxonomy" id="566293"/>
    <lineage>
        <taxon>Bacteria</taxon>
        <taxon>Pseudomonadati</taxon>
        <taxon>Pseudomonadota</taxon>
        <taxon>Gammaproteobacteria</taxon>
        <taxon>Vibrionales</taxon>
        <taxon>Vibrionaceae</taxon>
        <taxon>Aliivibrio</taxon>
    </lineage>
</organism>